<evidence type="ECO:0000313" key="2">
    <source>
        <dbReference type="Proteomes" id="UP000233551"/>
    </source>
</evidence>
<comment type="caution">
    <text evidence="1">The sequence shown here is derived from an EMBL/GenBank/DDBJ whole genome shotgun (WGS) entry which is preliminary data.</text>
</comment>
<name>A0A2I0J3H3_PUNGR</name>
<sequence>MDEKVGEGGEDSVSSVFGTEHTGLGISVATLLIPLRLADLGGVSIAVWKVLADGATPFTPKIYQWKVGDPGYGSRMFTYEKKKKKRESIISGSVLSPMLEEDHSYRRWRMPCRCAAFDCALICGVLLSPVRKYYSYSVFFVANSDRLLLYVGHVLRKVFCPLWYHWSSGGTLPEIALSVGHSL</sequence>
<dbReference type="EMBL" id="PGOL01002084">
    <property type="protein sequence ID" value="PKI50752.1"/>
    <property type="molecule type" value="Genomic_DNA"/>
</dbReference>
<dbReference type="AlphaFoldDB" id="A0A2I0J3H3"/>
<proteinExistence type="predicted"/>
<keyword evidence="2" id="KW-1185">Reference proteome</keyword>
<dbReference type="Proteomes" id="UP000233551">
    <property type="component" value="Unassembled WGS sequence"/>
</dbReference>
<gene>
    <name evidence="1" type="ORF">CRG98_028894</name>
</gene>
<accession>A0A2I0J3H3</accession>
<organism evidence="1 2">
    <name type="scientific">Punica granatum</name>
    <name type="common">Pomegranate</name>
    <dbReference type="NCBI Taxonomy" id="22663"/>
    <lineage>
        <taxon>Eukaryota</taxon>
        <taxon>Viridiplantae</taxon>
        <taxon>Streptophyta</taxon>
        <taxon>Embryophyta</taxon>
        <taxon>Tracheophyta</taxon>
        <taxon>Spermatophyta</taxon>
        <taxon>Magnoliopsida</taxon>
        <taxon>eudicotyledons</taxon>
        <taxon>Gunneridae</taxon>
        <taxon>Pentapetalae</taxon>
        <taxon>rosids</taxon>
        <taxon>malvids</taxon>
        <taxon>Myrtales</taxon>
        <taxon>Lythraceae</taxon>
        <taxon>Punica</taxon>
    </lineage>
</organism>
<evidence type="ECO:0000313" key="1">
    <source>
        <dbReference type="EMBL" id="PKI50752.1"/>
    </source>
</evidence>
<reference evidence="1 2" key="1">
    <citation type="submission" date="2017-11" db="EMBL/GenBank/DDBJ databases">
        <title>De-novo sequencing of pomegranate (Punica granatum L.) genome.</title>
        <authorList>
            <person name="Akparov Z."/>
            <person name="Amiraslanov A."/>
            <person name="Hajiyeva S."/>
            <person name="Abbasov M."/>
            <person name="Kaur K."/>
            <person name="Hamwieh A."/>
            <person name="Solovyev V."/>
            <person name="Salamov A."/>
            <person name="Braich B."/>
            <person name="Kosarev P."/>
            <person name="Mahmoud A."/>
            <person name="Hajiyev E."/>
            <person name="Babayeva S."/>
            <person name="Izzatullayeva V."/>
            <person name="Mammadov A."/>
            <person name="Mammadov A."/>
            <person name="Sharifova S."/>
            <person name="Ojaghi J."/>
            <person name="Eynullazada K."/>
            <person name="Bayramov B."/>
            <person name="Abdulazimova A."/>
            <person name="Shahmuradov I."/>
        </authorList>
    </citation>
    <scope>NUCLEOTIDE SEQUENCE [LARGE SCALE GENOMIC DNA]</scope>
    <source>
        <strain evidence="2">cv. AG2017</strain>
        <tissue evidence="1">Leaf</tissue>
    </source>
</reference>
<protein>
    <submittedName>
        <fullName evidence="1">Uncharacterized protein</fullName>
    </submittedName>
</protein>